<proteinExistence type="predicted"/>
<evidence type="ECO:0000313" key="3">
    <source>
        <dbReference type="EMBL" id="KAL2320693.1"/>
    </source>
</evidence>
<dbReference type="Gene3D" id="3.10.20.90">
    <property type="entry name" value="Phosphatidylinositol 3-kinase Catalytic Subunit, Chain A, domain 1"/>
    <property type="match status" value="1"/>
</dbReference>
<dbReference type="AlphaFoldDB" id="A0ABD1LB97"/>
<dbReference type="PANTHER" id="PTHR10562">
    <property type="entry name" value="SMALL UBIQUITIN-RELATED MODIFIER"/>
    <property type="match status" value="1"/>
</dbReference>
<reference evidence="3 4" key="1">
    <citation type="submission" date="2024-08" db="EMBL/GenBank/DDBJ databases">
        <title>Insights into the chromosomal genome structure of Flemingia macrophylla.</title>
        <authorList>
            <person name="Ding Y."/>
            <person name="Zhao Y."/>
            <person name="Bi W."/>
            <person name="Wu M."/>
            <person name="Zhao G."/>
            <person name="Gong Y."/>
            <person name="Li W."/>
            <person name="Zhang P."/>
        </authorList>
    </citation>
    <scope>NUCLEOTIDE SEQUENCE [LARGE SCALE GENOMIC DNA]</scope>
    <source>
        <strain evidence="3">DYQJB</strain>
        <tissue evidence="3">Leaf</tissue>
    </source>
</reference>
<evidence type="ECO:0000259" key="2">
    <source>
        <dbReference type="Pfam" id="PF11976"/>
    </source>
</evidence>
<feature type="region of interest" description="Disordered" evidence="1">
    <location>
        <begin position="1"/>
        <end position="21"/>
    </location>
</feature>
<evidence type="ECO:0000256" key="1">
    <source>
        <dbReference type="SAM" id="MobiDB-lite"/>
    </source>
</evidence>
<dbReference type="Pfam" id="PF11976">
    <property type="entry name" value="Rad60-SLD"/>
    <property type="match status" value="1"/>
</dbReference>
<sequence length="140" mass="16076">MASASGSGSKETTQQADKSDILKLSISSQDGNKVYFKVKPYSPLRKVFRDFCTRKNFDYDSTKFIYDGVQLRETQTPKMFYQTKRIASNGTQKSDNEAHQCISNDIDEISKTSSHKKLRTYVVFQFSHAKKLPTRKLTEQ</sequence>
<feature type="domain" description="Rad60/SUMO-like" evidence="2">
    <location>
        <begin position="23"/>
        <end position="78"/>
    </location>
</feature>
<name>A0ABD1LB97_9FABA</name>
<dbReference type="InterPro" id="IPR029071">
    <property type="entry name" value="Ubiquitin-like_domsf"/>
</dbReference>
<evidence type="ECO:0000313" key="4">
    <source>
        <dbReference type="Proteomes" id="UP001603857"/>
    </source>
</evidence>
<comment type="caution">
    <text evidence="3">The sequence shown here is derived from an EMBL/GenBank/DDBJ whole genome shotgun (WGS) entry which is preliminary data.</text>
</comment>
<dbReference type="EMBL" id="JBGMDY010000010">
    <property type="protein sequence ID" value="KAL2320693.1"/>
    <property type="molecule type" value="Genomic_DNA"/>
</dbReference>
<feature type="compositionally biased region" description="Polar residues" evidence="1">
    <location>
        <begin position="1"/>
        <end position="16"/>
    </location>
</feature>
<protein>
    <recommendedName>
        <fullName evidence="2">Rad60/SUMO-like domain-containing protein</fullName>
    </recommendedName>
</protein>
<dbReference type="SUPFAM" id="SSF54236">
    <property type="entry name" value="Ubiquitin-like"/>
    <property type="match status" value="1"/>
</dbReference>
<organism evidence="3 4">
    <name type="scientific">Flemingia macrophylla</name>
    <dbReference type="NCBI Taxonomy" id="520843"/>
    <lineage>
        <taxon>Eukaryota</taxon>
        <taxon>Viridiplantae</taxon>
        <taxon>Streptophyta</taxon>
        <taxon>Embryophyta</taxon>
        <taxon>Tracheophyta</taxon>
        <taxon>Spermatophyta</taxon>
        <taxon>Magnoliopsida</taxon>
        <taxon>eudicotyledons</taxon>
        <taxon>Gunneridae</taxon>
        <taxon>Pentapetalae</taxon>
        <taxon>rosids</taxon>
        <taxon>fabids</taxon>
        <taxon>Fabales</taxon>
        <taxon>Fabaceae</taxon>
        <taxon>Papilionoideae</taxon>
        <taxon>50 kb inversion clade</taxon>
        <taxon>NPAAA clade</taxon>
        <taxon>indigoferoid/millettioid clade</taxon>
        <taxon>Phaseoleae</taxon>
        <taxon>Flemingia</taxon>
    </lineage>
</organism>
<accession>A0ABD1LB97</accession>
<dbReference type="Proteomes" id="UP001603857">
    <property type="component" value="Unassembled WGS sequence"/>
</dbReference>
<dbReference type="InterPro" id="IPR022617">
    <property type="entry name" value="Rad60/SUMO-like_dom"/>
</dbReference>
<keyword evidence="4" id="KW-1185">Reference proteome</keyword>
<gene>
    <name evidence="3" type="ORF">Fmac_029662</name>
</gene>